<feature type="region of interest" description="Disordered" evidence="1">
    <location>
        <begin position="1"/>
        <end position="50"/>
    </location>
</feature>
<dbReference type="EMBL" id="AP035768">
    <property type="protein sequence ID" value="BFO21971.1"/>
    <property type="molecule type" value="Genomic_DNA"/>
</dbReference>
<evidence type="ECO:0000313" key="2">
    <source>
        <dbReference type="EMBL" id="BFO21971.1"/>
    </source>
</evidence>
<reference evidence="2" key="1">
    <citation type="submission" date="2024-06" db="EMBL/GenBank/DDBJ databases">
        <authorList>
            <consortium name="consrtm"/>
            <person name="Uemura M."/>
            <person name="Terahara T."/>
        </authorList>
    </citation>
    <scope>NUCLEOTIDE SEQUENCE</scope>
    <source>
        <strain evidence="2">KM77-8</strain>
    </source>
</reference>
<sequence>MKDKDEKKRAETAETAGSAARPGAVVTVTPPRATATVTQKAKPAKPRKDTAADAVRRLATNDPGGRHICYRAYISQQGWQEPVCDGTLAGTTGGGQTINALNIAAYGVNGSAANAFVHVAKSKDGKGRWSPSWTAIAADGENNYVGSARGDAPALLGFAVNVGSGRVCHSARLRGGGWGPQICADKRPSYLFGGSVDNDARLEAIKLTV</sequence>
<organism evidence="2">
    <name type="scientific">Streptomyces haneummycinicus</name>
    <dbReference type="NCBI Taxonomy" id="3074435"/>
    <lineage>
        <taxon>Bacteria</taxon>
        <taxon>Bacillati</taxon>
        <taxon>Actinomycetota</taxon>
        <taxon>Actinomycetes</taxon>
        <taxon>Kitasatosporales</taxon>
        <taxon>Streptomycetaceae</taxon>
        <taxon>Streptomyces</taxon>
    </lineage>
</organism>
<dbReference type="Pfam" id="PF07538">
    <property type="entry name" value="ChW"/>
    <property type="match status" value="1"/>
</dbReference>
<evidence type="ECO:0000256" key="1">
    <source>
        <dbReference type="SAM" id="MobiDB-lite"/>
    </source>
</evidence>
<dbReference type="AlphaFoldDB" id="A0AAT9HXZ5"/>
<gene>
    <name evidence="2" type="ORF">SHKM778_83590</name>
</gene>
<dbReference type="InterPro" id="IPR006637">
    <property type="entry name" value="ChW"/>
</dbReference>
<feature type="compositionally biased region" description="Basic and acidic residues" evidence="1">
    <location>
        <begin position="1"/>
        <end position="12"/>
    </location>
</feature>
<proteinExistence type="predicted"/>
<name>A0AAT9HXZ5_9ACTN</name>
<reference evidence="2" key="2">
    <citation type="submission" date="2024-07" db="EMBL/GenBank/DDBJ databases">
        <title>Streptomyces haneummycinica sp. nov., a new antibiotic-producing actinobacterium isolated from marine sediment.</title>
        <authorList>
            <person name="Uemura M."/>
            <person name="Hamada M."/>
            <person name="Hirano S."/>
            <person name="Kobayashi K."/>
            <person name="Ohshiro T."/>
            <person name="Kobayashi T."/>
            <person name="Terahara T."/>
        </authorList>
    </citation>
    <scope>NUCLEOTIDE SEQUENCE</scope>
    <source>
        <strain evidence="2">KM77-8</strain>
    </source>
</reference>
<accession>A0AAT9HXZ5</accession>
<protein>
    <recommendedName>
        <fullName evidence="3">Hydrophobic W protein</fullName>
    </recommendedName>
</protein>
<feature type="compositionally biased region" description="Low complexity" evidence="1">
    <location>
        <begin position="19"/>
        <end position="38"/>
    </location>
</feature>
<dbReference type="SMART" id="SM00728">
    <property type="entry name" value="ChW"/>
    <property type="match status" value="1"/>
</dbReference>
<evidence type="ECO:0008006" key="3">
    <source>
        <dbReference type="Google" id="ProtNLM"/>
    </source>
</evidence>